<dbReference type="SUPFAM" id="SSF52058">
    <property type="entry name" value="L domain-like"/>
    <property type="match status" value="1"/>
</dbReference>
<dbReference type="PANTHER" id="PTHR24367:SF318">
    <property type="entry name" value="LEUCINE-RICH GLIOMA-INACTIVATED PROTEIN 1-LIKE"/>
    <property type="match status" value="1"/>
</dbReference>
<feature type="signal peptide" evidence="2">
    <location>
        <begin position="1"/>
        <end position="21"/>
    </location>
</feature>
<keyword evidence="4" id="KW-1185">Reference proteome</keyword>
<evidence type="ECO:0000256" key="1">
    <source>
        <dbReference type="SAM" id="MobiDB-lite"/>
    </source>
</evidence>
<proteinExistence type="predicted"/>
<dbReference type="InterPro" id="IPR026906">
    <property type="entry name" value="LRR_5"/>
</dbReference>
<comment type="caution">
    <text evidence="3">The sequence shown here is derived from an EMBL/GenBank/DDBJ whole genome shotgun (WGS) entry which is preliminary data.</text>
</comment>
<dbReference type="InterPro" id="IPR051295">
    <property type="entry name" value="LGI_related"/>
</dbReference>
<sequence length="363" mass="40831">MIISKMIFLWNIFLITQMVQWSNCQVSCPEECWCTDTFIECQTLMELPKLFPHSETVQKIKLQDLNVYNIPGQSFSKMTKLNSIIITVSNIAFIDSCAFYGVPNLMELTIEKSAIGSIFEYAFSNMSGIETFTLERNKIGYIAPFAFSHLQNITKMDIKSSGITVLSGQSFYSLYNISSLRFLDNTIGKYSSGAFQNLASVERFEERGNNISSFECGNAHFEPSSVGQYLFAGNIVKCNCTLMWLLSTRHGGAFESILKDNQCWGSMKIKDGTFLENVTLAELGCPEQNLDHLCTASTAQSQPKCSSRTQKPLTPREHWQQTQNEEAKKDGKRGIAVTPIASFELLSLLTTVYLLLTFTLFEC</sequence>
<dbReference type="PANTHER" id="PTHR24367">
    <property type="entry name" value="LEUCINE-RICH REPEAT-CONTAINING PROTEIN"/>
    <property type="match status" value="1"/>
</dbReference>
<evidence type="ECO:0000313" key="4">
    <source>
        <dbReference type="Proteomes" id="UP001634394"/>
    </source>
</evidence>
<feature type="compositionally biased region" description="Basic and acidic residues" evidence="1">
    <location>
        <begin position="314"/>
        <end position="331"/>
    </location>
</feature>
<keyword evidence="2" id="KW-0732">Signal</keyword>
<accession>A0ABD3T4K2</accession>
<organism evidence="3 4">
    <name type="scientific">Sinanodonta woodiana</name>
    <name type="common">Chinese pond mussel</name>
    <name type="synonym">Anodonta woodiana</name>
    <dbReference type="NCBI Taxonomy" id="1069815"/>
    <lineage>
        <taxon>Eukaryota</taxon>
        <taxon>Metazoa</taxon>
        <taxon>Spiralia</taxon>
        <taxon>Lophotrochozoa</taxon>
        <taxon>Mollusca</taxon>
        <taxon>Bivalvia</taxon>
        <taxon>Autobranchia</taxon>
        <taxon>Heteroconchia</taxon>
        <taxon>Palaeoheterodonta</taxon>
        <taxon>Unionida</taxon>
        <taxon>Unionoidea</taxon>
        <taxon>Unionidae</taxon>
        <taxon>Unioninae</taxon>
        <taxon>Sinanodonta</taxon>
    </lineage>
</organism>
<dbReference type="Gene3D" id="3.80.10.10">
    <property type="entry name" value="Ribonuclease Inhibitor"/>
    <property type="match status" value="1"/>
</dbReference>
<feature type="compositionally biased region" description="Polar residues" evidence="1">
    <location>
        <begin position="303"/>
        <end position="312"/>
    </location>
</feature>
<dbReference type="EMBL" id="JBJQND010000019">
    <property type="protein sequence ID" value="KAL3831536.1"/>
    <property type="molecule type" value="Genomic_DNA"/>
</dbReference>
<name>A0ABD3T4K2_SINWO</name>
<dbReference type="Pfam" id="PF13306">
    <property type="entry name" value="LRR_5"/>
    <property type="match status" value="1"/>
</dbReference>
<feature type="region of interest" description="Disordered" evidence="1">
    <location>
        <begin position="303"/>
        <end position="331"/>
    </location>
</feature>
<evidence type="ECO:0000256" key="2">
    <source>
        <dbReference type="SAM" id="SignalP"/>
    </source>
</evidence>
<protein>
    <submittedName>
        <fullName evidence="3">Uncharacterized protein</fullName>
    </submittedName>
</protein>
<evidence type="ECO:0000313" key="3">
    <source>
        <dbReference type="EMBL" id="KAL3831536.1"/>
    </source>
</evidence>
<dbReference type="InterPro" id="IPR032675">
    <property type="entry name" value="LRR_dom_sf"/>
</dbReference>
<gene>
    <name evidence="3" type="ORF">ACJMK2_023277</name>
</gene>
<dbReference type="Proteomes" id="UP001634394">
    <property type="component" value="Unassembled WGS sequence"/>
</dbReference>
<reference evidence="3 4" key="1">
    <citation type="submission" date="2024-11" db="EMBL/GenBank/DDBJ databases">
        <title>Chromosome-level genome assembly of the freshwater bivalve Anodonta woodiana.</title>
        <authorList>
            <person name="Chen X."/>
        </authorList>
    </citation>
    <scope>NUCLEOTIDE SEQUENCE [LARGE SCALE GENOMIC DNA]</scope>
    <source>
        <strain evidence="3">MN2024</strain>
        <tissue evidence="3">Gills</tissue>
    </source>
</reference>
<dbReference type="AlphaFoldDB" id="A0ABD3T4K2"/>
<feature type="chain" id="PRO_5044852105" evidence="2">
    <location>
        <begin position="22"/>
        <end position="363"/>
    </location>
</feature>